<gene>
    <name evidence="3" type="ORF">EV643_120143</name>
</gene>
<evidence type="ECO:0000313" key="4">
    <source>
        <dbReference type="Proteomes" id="UP000295388"/>
    </source>
</evidence>
<dbReference type="EMBL" id="SNWQ01000020">
    <property type="protein sequence ID" value="TDO36411.1"/>
    <property type="molecule type" value="Genomic_DNA"/>
</dbReference>
<reference evidence="3 4" key="1">
    <citation type="submission" date="2019-03" db="EMBL/GenBank/DDBJ databases">
        <title>Genomic Encyclopedia of Type Strains, Phase III (KMG-III): the genomes of soil and plant-associated and newly described type strains.</title>
        <authorList>
            <person name="Whitman W."/>
        </authorList>
    </citation>
    <scope>NUCLEOTIDE SEQUENCE [LARGE SCALE GENOMIC DNA]</scope>
    <source>
        <strain evidence="3 4">VKM Ac-2527</strain>
    </source>
</reference>
<sequence>MSGSHRAPRGGARAAAREARRAKARRRNQLIGVGAIAVIAIGGGGLAVVNAFGGGGTPGGAKSAVQNQKDGDKGNGDLLADAKVLIDGTAAKPLTSTGAWAVAGTADGSGSPDKSFVCQAQRFADPAGVRTWVRTFRNATTKDTAVQYVEVSNDTSAADKAYSTITGWLGQCNTPQVRLVASYTTEGLGERGVIAIFGQPTASLTNKYRTVSVTTAGQATMVLEYDSTGGTPPKPDGVLATASAGLKRICADAGADCGTGNLTAKAALLPSQEPPGFMAPIDLPVLSSVDKPWVSVSSGIRTGTGCEKIDLKKAKSTKSKALTYVVPEAQVPTEFGLDTTVAEFANQTAAASFVTLIRKNVDNCQKTTSNAKVKNTGTLTLSTVKGEAWKVSYDTGGGKIFTYRIGIAVSGTRSIYVLYPVLKNLDITDTAFTEILTRASERSAAFK</sequence>
<keyword evidence="2" id="KW-1133">Transmembrane helix</keyword>
<evidence type="ECO:0000256" key="2">
    <source>
        <dbReference type="SAM" id="Phobius"/>
    </source>
</evidence>
<evidence type="ECO:0000256" key="1">
    <source>
        <dbReference type="SAM" id="MobiDB-lite"/>
    </source>
</evidence>
<keyword evidence="2" id="KW-0812">Transmembrane</keyword>
<feature type="region of interest" description="Disordered" evidence="1">
    <location>
        <begin position="1"/>
        <end position="21"/>
    </location>
</feature>
<dbReference type="RefSeq" id="WP_238165961.1">
    <property type="nucleotide sequence ID" value="NZ_SNWQ01000020.1"/>
</dbReference>
<feature type="transmembrane region" description="Helical" evidence="2">
    <location>
        <begin position="30"/>
        <end position="53"/>
    </location>
</feature>
<evidence type="ECO:0000313" key="3">
    <source>
        <dbReference type="EMBL" id="TDO36411.1"/>
    </source>
</evidence>
<proteinExistence type="predicted"/>
<protein>
    <submittedName>
        <fullName evidence="3">Uncharacterized protein</fullName>
    </submittedName>
</protein>
<name>A0A4R6JM55_9ACTN</name>
<keyword evidence="2" id="KW-0472">Membrane</keyword>
<organism evidence="3 4">
    <name type="scientific">Kribbella caucasensis</name>
    <dbReference type="NCBI Taxonomy" id="2512215"/>
    <lineage>
        <taxon>Bacteria</taxon>
        <taxon>Bacillati</taxon>
        <taxon>Actinomycetota</taxon>
        <taxon>Actinomycetes</taxon>
        <taxon>Propionibacteriales</taxon>
        <taxon>Kribbellaceae</taxon>
        <taxon>Kribbella</taxon>
    </lineage>
</organism>
<keyword evidence="4" id="KW-1185">Reference proteome</keyword>
<accession>A0A4R6JM55</accession>
<comment type="caution">
    <text evidence="3">The sequence shown here is derived from an EMBL/GenBank/DDBJ whole genome shotgun (WGS) entry which is preliminary data.</text>
</comment>
<dbReference type="AlphaFoldDB" id="A0A4R6JM55"/>
<dbReference type="Proteomes" id="UP000295388">
    <property type="component" value="Unassembled WGS sequence"/>
</dbReference>